<keyword evidence="2" id="KW-0808">Transferase</keyword>
<organism evidence="2 3">
    <name type="scientific">Oceanidesulfovibrio indonesiensis</name>
    <dbReference type="NCBI Taxonomy" id="54767"/>
    <lineage>
        <taxon>Bacteria</taxon>
        <taxon>Pseudomonadati</taxon>
        <taxon>Thermodesulfobacteriota</taxon>
        <taxon>Desulfovibrionia</taxon>
        <taxon>Desulfovibrionales</taxon>
        <taxon>Desulfovibrionaceae</taxon>
        <taxon>Oceanidesulfovibrio</taxon>
    </lineage>
</organism>
<feature type="coiled-coil region" evidence="1">
    <location>
        <begin position="645"/>
        <end position="672"/>
    </location>
</feature>
<evidence type="ECO:0000256" key="1">
    <source>
        <dbReference type="SAM" id="Coils"/>
    </source>
</evidence>
<evidence type="ECO:0000313" key="2">
    <source>
        <dbReference type="EMBL" id="TVM14042.1"/>
    </source>
</evidence>
<keyword evidence="1" id="KW-0175">Coiled coil</keyword>
<gene>
    <name evidence="2" type="ORF">DPQ33_17915</name>
</gene>
<keyword evidence="3" id="KW-1185">Reference proteome</keyword>
<dbReference type="Gene3D" id="3.40.50.300">
    <property type="entry name" value="P-loop containing nucleotide triphosphate hydrolases"/>
    <property type="match status" value="1"/>
</dbReference>
<sequence>MKKIDLHIHTVPTVNDAQFEFNLEVLKKYVSTCELDAIAITNHNLFDAAQYVDIDKAFDILVLPGIEISLDCGHLLIIDDVNRIEDFEKKSEQIASQIKKPEDTTTIDYLIDVFGDLHKYLVIPHYLKKPSIKGNSLERMAEYISAGEVDSQKKFIRAHKYHTNITPVLFSDIRISNELDPFPTRQTFIDCGDLTFSALKTSLKDKNNVALSRNNGNSFFEILDSGLMIHTGLNVLLGERSSGKTFTLDKIFSAHENIKYIRQFSLVQKDDKACEKEFSKELKRTRSQFVEDYLSGLKSIINDIINVNLRSDNREVEKYISSLIASAEEADKRDAFSKTSLFDESEFSISEDRALKSLIPSVRHLIENVEYRETIDKHINIDSLKELAVELIEIAREKSLENQKKKLINSTVRSIKSILKRRTSAVQVQDIDLYNVCLNQKKADKFSEIVKDIQEKMIISEEQLQGFRVVATKQPYSGAGEIKTASGVVTSFKDAFIKYDEPFEYLQELLNNESLSRSDLYKLFVKIDYTILNRDGFEVSGGERSEFRLLQEINDAQNYDMLLIDEPESSFDNIFLRNDVNQIIKEISELMPVIVVTHNNTVGASICPNYILYAQKEFENGKIKYKIYSGYPTDQYLNALDGATISNHEITLNSLEAGCDTYENRRQRYEAIRNK</sequence>
<dbReference type="InterPro" id="IPR016195">
    <property type="entry name" value="Pol/histidinol_Pase-like"/>
</dbReference>
<dbReference type="GO" id="GO:0016740">
    <property type="term" value="F:transferase activity"/>
    <property type="evidence" value="ECO:0007669"/>
    <property type="project" value="UniProtKB-KW"/>
</dbReference>
<protein>
    <submittedName>
        <fullName evidence="2">Phosphotransferase</fullName>
    </submittedName>
</protein>
<dbReference type="InterPro" id="IPR027417">
    <property type="entry name" value="P-loop_NTPase"/>
</dbReference>
<dbReference type="AlphaFoldDB" id="A0A7M3MAJ4"/>
<accession>A0A7M3MAJ4</accession>
<dbReference type="SUPFAM" id="SSF89550">
    <property type="entry name" value="PHP domain-like"/>
    <property type="match status" value="1"/>
</dbReference>
<dbReference type="RefSeq" id="WP_144304590.1">
    <property type="nucleotide sequence ID" value="NZ_QMIE01000029.1"/>
</dbReference>
<dbReference type="Gene3D" id="3.20.20.140">
    <property type="entry name" value="Metal-dependent hydrolases"/>
    <property type="match status" value="1"/>
</dbReference>
<reference evidence="2 3" key="1">
    <citation type="submission" date="2018-06" db="EMBL/GenBank/DDBJ databases">
        <title>Complete genome of Desulfovibrio indonesiensis P37SLT.</title>
        <authorList>
            <person name="Crispim J.S."/>
            <person name="Vidigal P.M.P."/>
            <person name="Silva L.C.F."/>
            <person name="Laguardia C.N."/>
            <person name="Araujo L.C."/>
            <person name="Dias R.S."/>
            <person name="Sousa M.P."/>
            <person name="Paula S.O."/>
            <person name="Silva C."/>
        </authorList>
    </citation>
    <scope>NUCLEOTIDE SEQUENCE [LARGE SCALE GENOMIC DNA]</scope>
    <source>
        <strain evidence="2 3">P37SLT</strain>
    </source>
</reference>
<evidence type="ECO:0000313" key="3">
    <source>
        <dbReference type="Proteomes" id="UP000448292"/>
    </source>
</evidence>
<dbReference type="Proteomes" id="UP000448292">
    <property type="component" value="Unassembled WGS sequence"/>
</dbReference>
<comment type="caution">
    <text evidence="2">The sequence shown here is derived from an EMBL/GenBank/DDBJ whole genome shotgun (WGS) entry which is preliminary data.</text>
</comment>
<proteinExistence type="predicted"/>
<dbReference type="SUPFAM" id="SSF52540">
    <property type="entry name" value="P-loop containing nucleoside triphosphate hydrolases"/>
    <property type="match status" value="1"/>
</dbReference>
<dbReference type="EMBL" id="QMIE01000029">
    <property type="protein sequence ID" value="TVM14042.1"/>
    <property type="molecule type" value="Genomic_DNA"/>
</dbReference>
<name>A0A7M3MAJ4_9BACT</name>
<dbReference type="OrthoDB" id="5483490at2"/>